<sequence length="336" mass="34266">MSVHLHFEPAHALIGGAILGVATVGKLLLTGRVLGISGSFKGLVTIGDTSRWRFAFLAGLVGSGLADAYMNPDQVAEPSAGLTRTVVAGLLVGAGSGLGNGCTSGHGICGNSRFAPRSMAYTVLFMATGFAAATLFDTNAALGVNPASALDRMKLPSAEEMIGYGNIIAAAAASFLGLGQLARAHAKKNDGEHTDFHDTLGLVAEVISGFVFGLGLSISGMRRAAKVSGFLSATASSWDPSLMLVMGGAMGLAIPAFARSESETKPHCAREFSVPPKNRGIDKNLLLGGVMFGAGWGLAGMCPGPAIVSFAANPTGTVGAWLLAVVVGMYAQHRVF</sequence>
<keyword evidence="3" id="KW-1003">Cell membrane</keyword>
<dbReference type="InterPro" id="IPR007272">
    <property type="entry name" value="Sulf_transp_TsuA/YedE"/>
</dbReference>
<dbReference type="GO" id="GO:0005886">
    <property type="term" value="C:plasma membrane"/>
    <property type="evidence" value="ECO:0007669"/>
    <property type="project" value="UniProtKB-SubCell"/>
</dbReference>
<keyword evidence="4" id="KW-0997">Cell inner membrane</keyword>
<dbReference type="OrthoDB" id="498439at2759"/>
<evidence type="ECO:0000256" key="8">
    <source>
        <dbReference type="SAM" id="Phobius"/>
    </source>
</evidence>
<feature type="transmembrane region" description="Helical" evidence="8">
    <location>
        <begin position="285"/>
        <end position="308"/>
    </location>
</feature>
<dbReference type="InterPro" id="IPR046513">
    <property type="entry name" value="DUF6691"/>
</dbReference>
<dbReference type="KEGG" id="mpp:MICPUCDRAFT_56310"/>
<keyword evidence="2" id="KW-0813">Transport</keyword>
<dbReference type="RefSeq" id="XP_003057301.1">
    <property type="nucleotide sequence ID" value="XM_003057255.1"/>
</dbReference>
<dbReference type="PANTHER" id="PTHR30574:SF1">
    <property type="entry name" value="SULPHUR TRANSPORT DOMAIN-CONTAINING PROTEIN"/>
    <property type="match status" value="1"/>
</dbReference>
<accession>C1MLY4</accession>
<keyword evidence="10" id="KW-1185">Reference proteome</keyword>
<comment type="subcellular location">
    <subcellularLocation>
        <location evidence="1">Cell inner membrane</location>
        <topology evidence="1">Multi-pass membrane protein</topology>
    </subcellularLocation>
</comment>
<keyword evidence="6 8" id="KW-1133">Transmembrane helix</keyword>
<feature type="transmembrane region" description="Helical" evidence="8">
    <location>
        <begin position="161"/>
        <end position="179"/>
    </location>
</feature>
<feature type="transmembrane region" description="Helical" evidence="8">
    <location>
        <begin position="200"/>
        <end position="221"/>
    </location>
</feature>
<evidence type="ECO:0000256" key="5">
    <source>
        <dbReference type="ARBA" id="ARBA00022692"/>
    </source>
</evidence>
<organism evidence="10">
    <name type="scientific">Micromonas pusilla (strain CCMP1545)</name>
    <name type="common">Picoplanktonic green alga</name>
    <dbReference type="NCBI Taxonomy" id="564608"/>
    <lineage>
        <taxon>Eukaryota</taxon>
        <taxon>Viridiplantae</taxon>
        <taxon>Chlorophyta</taxon>
        <taxon>Mamiellophyceae</taxon>
        <taxon>Mamiellales</taxon>
        <taxon>Mamiellaceae</taxon>
        <taxon>Micromonas</taxon>
    </lineage>
</organism>
<evidence type="ECO:0000313" key="9">
    <source>
        <dbReference type="EMBL" id="EEH58946.1"/>
    </source>
</evidence>
<evidence type="ECO:0000256" key="6">
    <source>
        <dbReference type="ARBA" id="ARBA00022989"/>
    </source>
</evidence>
<evidence type="ECO:0000256" key="1">
    <source>
        <dbReference type="ARBA" id="ARBA00004429"/>
    </source>
</evidence>
<dbReference type="PANTHER" id="PTHR30574">
    <property type="entry name" value="INNER MEMBRANE PROTEIN YEDE"/>
    <property type="match status" value="1"/>
</dbReference>
<feature type="transmembrane region" description="Helical" evidence="8">
    <location>
        <begin position="314"/>
        <end position="331"/>
    </location>
</feature>
<dbReference type="Pfam" id="PF20398">
    <property type="entry name" value="DUF6691"/>
    <property type="match status" value="1"/>
</dbReference>
<evidence type="ECO:0000256" key="3">
    <source>
        <dbReference type="ARBA" id="ARBA00022475"/>
    </source>
</evidence>
<proteinExistence type="predicted"/>
<name>C1MLY4_MICPC</name>
<feature type="transmembrane region" description="Helical" evidence="8">
    <location>
        <begin position="120"/>
        <end position="141"/>
    </location>
</feature>
<dbReference type="GeneID" id="9682283"/>
<dbReference type="EMBL" id="GG663737">
    <property type="protein sequence ID" value="EEH58946.1"/>
    <property type="molecule type" value="Genomic_DNA"/>
</dbReference>
<evidence type="ECO:0000313" key="10">
    <source>
        <dbReference type="Proteomes" id="UP000001876"/>
    </source>
</evidence>
<feature type="transmembrane region" description="Helical" evidence="8">
    <location>
        <begin position="241"/>
        <end position="258"/>
    </location>
</feature>
<dbReference type="eggNOG" id="ENOG502S27S">
    <property type="taxonomic scope" value="Eukaryota"/>
</dbReference>
<keyword evidence="7 8" id="KW-0472">Membrane</keyword>
<gene>
    <name evidence="9" type="ORF">MICPUCDRAFT_56310</name>
</gene>
<evidence type="ECO:0000256" key="2">
    <source>
        <dbReference type="ARBA" id="ARBA00022448"/>
    </source>
</evidence>
<feature type="transmembrane region" description="Helical" evidence="8">
    <location>
        <begin position="12"/>
        <end position="29"/>
    </location>
</feature>
<keyword evidence="5 8" id="KW-0812">Transmembrane</keyword>
<evidence type="ECO:0000256" key="4">
    <source>
        <dbReference type="ARBA" id="ARBA00022519"/>
    </source>
</evidence>
<dbReference type="OMA" id="CYTPVYP"/>
<protein>
    <submittedName>
        <fullName evidence="9">Predicted protein</fullName>
    </submittedName>
</protein>
<evidence type="ECO:0000256" key="7">
    <source>
        <dbReference type="ARBA" id="ARBA00023136"/>
    </source>
</evidence>
<dbReference type="AlphaFoldDB" id="C1MLY4"/>
<reference evidence="9 10" key="1">
    <citation type="journal article" date="2009" name="Science">
        <title>Green evolution and dynamic adaptations revealed by genomes of the marine picoeukaryotes Micromonas.</title>
        <authorList>
            <person name="Worden A.Z."/>
            <person name="Lee J.H."/>
            <person name="Mock T."/>
            <person name="Rouze P."/>
            <person name="Simmons M.P."/>
            <person name="Aerts A.L."/>
            <person name="Allen A.E."/>
            <person name="Cuvelier M.L."/>
            <person name="Derelle E."/>
            <person name="Everett M.V."/>
            <person name="Foulon E."/>
            <person name="Grimwood J."/>
            <person name="Gundlach H."/>
            <person name="Henrissat B."/>
            <person name="Napoli C."/>
            <person name="McDonald S.M."/>
            <person name="Parker M.S."/>
            <person name="Rombauts S."/>
            <person name="Salamov A."/>
            <person name="Von Dassow P."/>
            <person name="Badger J.H."/>
            <person name="Coutinho P.M."/>
            <person name="Demir E."/>
            <person name="Dubchak I."/>
            <person name="Gentemann C."/>
            <person name="Eikrem W."/>
            <person name="Gready J.E."/>
            <person name="John U."/>
            <person name="Lanier W."/>
            <person name="Lindquist E.A."/>
            <person name="Lucas S."/>
            <person name="Mayer K.F."/>
            <person name="Moreau H."/>
            <person name="Not F."/>
            <person name="Otillar R."/>
            <person name="Panaud O."/>
            <person name="Pangilinan J."/>
            <person name="Paulsen I."/>
            <person name="Piegu B."/>
            <person name="Poliakov A."/>
            <person name="Robbens S."/>
            <person name="Schmutz J."/>
            <person name="Toulza E."/>
            <person name="Wyss T."/>
            <person name="Zelensky A."/>
            <person name="Zhou K."/>
            <person name="Armbrust E.V."/>
            <person name="Bhattacharya D."/>
            <person name="Goodenough U.W."/>
            <person name="Van de Peer Y."/>
            <person name="Grigoriev I.V."/>
        </authorList>
    </citation>
    <scope>NUCLEOTIDE SEQUENCE [LARGE SCALE GENOMIC DNA]</scope>
    <source>
        <strain evidence="9 10">CCMP1545</strain>
    </source>
</reference>
<dbReference type="Proteomes" id="UP000001876">
    <property type="component" value="Unassembled WGS sequence"/>
</dbReference>